<comment type="caution">
    <text evidence="9">The sequence shown here is derived from an EMBL/GenBank/DDBJ whole genome shotgun (WGS) entry which is preliminary data.</text>
</comment>
<dbReference type="Gene3D" id="1.10.287.1260">
    <property type="match status" value="1"/>
</dbReference>
<dbReference type="InterPro" id="IPR045275">
    <property type="entry name" value="MscS_archaea/bacteria_type"/>
</dbReference>
<dbReference type="InterPro" id="IPR018490">
    <property type="entry name" value="cNMP-bd_dom_sf"/>
</dbReference>
<dbReference type="InterPro" id="IPR006685">
    <property type="entry name" value="MscS_channel_2nd"/>
</dbReference>
<dbReference type="SUPFAM" id="SSF82861">
    <property type="entry name" value="Mechanosensitive channel protein MscS (YggB), transmembrane region"/>
    <property type="match status" value="1"/>
</dbReference>
<dbReference type="PANTHER" id="PTHR30221:SF1">
    <property type="entry name" value="SMALL-CONDUCTANCE MECHANOSENSITIVE CHANNEL"/>
    <property type="match status" value="1"/>
</dbReference>
<gene>
    <name evidence="9" type="ORF">NIES80_35650</name>
</gene>
<dbReference type="InterPro" id="IPR011014">
    <property type="entry name" value="MscS_channel_TM-2"/>
</dbReference>
<dbReference type="Pfam" id="PF00924">
    <property type="entry name" value="MS_channel_2nd"/>
    <property type="match status" value="1"/>
</dbReference>
<proteinExistence type="inferred from homology"/>
<dbReference type="Gene3D" id="2.60.120.10">
    <property type="entry name" value="Jelly Rolls"/>
    <property type="match status" value="1"/>
</dbReference>
<accession>A0A480AIE0</accession>
<evidence type="ECO:0000313" key="9">
    <source>
        <dbReference type="EMBL" id="GCL43846.1"/>
    </source>
</evidence>
<dbReference type="InterPro" id="IPR010920">
    <property type="entry name" value="LSM_dom_sf"/>
</dbReference>
<dbReference type="InterPro" id="IPR023408">
    <property type="entry name" value="MscS_beta-dom_sf"/>
</dbReference>
<dbReference type="AlphaFoldDB" id="A0A480AIE0"/>
<dbReference type="RefSeq" id="WP_137909282.1">
    <property type="nucleotide sequence ID" value="NZ_BJCF01000055.1"/>
</dbReference>
<evidence type="ECO:0000256" key="5">
    <source>
        <dbReference type="ARBA" id="ARBA00023136"/>
    </source>
</evidence>
<dbReference type="Gene3D" id="2.30.30.60">
    <property type="match status" value="1"/>
</dbReference>
<evidence type="ECO:0000256" key="2">
    <source>
        <dbReference type="ARBA" id="ARBA00008017"/>
    </source>
</evidence>
<dbReference type="InterPro" id="IPR058395">
    <property type="entry name" value="DUF8082"/>
</dbReference>
<reference evidence="10" key="1">
    <citation type="submission" date="2019-02" db="EMBL/GenBank/DDBJ databases">
        <title>Draft genome sequence of Dolichospermum planctonicum NIES-80.</title>
        <authorList>
            <person name="Yamaguchi H."/>
            <person name="Suzuki S."/>
            <person name="Kawachi M."/>
        </authorList>
    </citation>
    <scope>NUCLEOTIDE SEQUENCE [LARGE SCALE GENOMIC DNA]</scope>
    <source>
        <strain evidence="10">NIES-80</strain>
    </source>
</reference>
<evidence type="ECO:0000256" key="4">
    <source>
        <dbReference type="ARBA" id="ARBA00022989"/>
    </source>
</evidence>
<feature type="transmembrane region" description="Helical" evidence="6">
    <location>
        <begin position="74"/>
        <end position="95"/>
    </location>
</feature>
<sequence length="547" mass="61936">MKNFLVLFQVALTGCLLFAYVVVLNNPQQVFPIVLYGLKIAVLISISMVIVNAVSFLLINFWLTRKKRTRPSRLLKLIISVFLYLICIFIILRILGQETTMFFTTSALFTAIVGFAMQEPLGNFLSGVFLQINQPFQIGDQIQFQGLEGIVVEGVVESIDWNSTDIRLNSGEITYIPNGLIAKELVKMIDSGSVCRTVDFTISAKVPPNQVMDTACKAVINQPLPNINLDKPVFVRMWSYGLEEVNYKLFYYPKNYSEAENHTDPEIRCRIWYTLSRTSMGSEYQSTENERLLQLVSNIEFFRNLTVEAQSLLVEHSKTLLFDADELLDYQHLLSPAMFLVVRGCVAIEQKLVPNLETVTFKPVSRQPQNHNQSSYALKPIVIEQVASALAKYIGPVAFSLTYQTAKEVSSLYWLYASLAAEIENIDQRQEFLGYQPDAPTEKFLIGDFFGEMNLFLGEPLPSMKIITVEDTEILALTPAAVANALHHDGISINTMSQYIAQYHHNYLSGTLQEVSSRILNQNGISEQMQEHLEPYFRRLLNPLVTS</sequence>
<dbReference type="PROSITE" id="PS51257">
    <property type="entry name" value="PROKAR_LIPOPROTEIN"/>
    <property type="match status" value="1"/>
</dbReference>
<dbReference type="OrthoDB" id="951557at2"/>
<evidence type="ECO:0000259" key="7">
    <source>
        <dbReference type="Pfam" id="PF00924"/>
    </source>
</evidence>
<keyword evidence="3 6" id="KW-0812">Transmembrane</keyword>
<evidence type="ECO:0000259" key="8">
    <source>
        <dbReference type="Pfam" id="PF26309"/>
    </source>
</evidence>
<protein>
    <submittedName>
        <fullName evidence="9">Mechanosensitive ion channel/cyclic nucleotide-binding domain protein, putative</fullName>
    </submittedName>
</protein>
<name>A0A480AIE0_9CYAN</name>
<feature type="transmembrane region" description="Helical" evidence="6">
    <location>
        <begin position="35"/>
        <end position="62"/>
    </location>
</feature>
<comment type="similarity">
    <text evidence="2">Belongs to the MscS (TC 1.A.23) family.</text>
</comment>
<evidence type="ECO:0000256" key="1">
    <source>
        <dbReference type="ARBA" id="ARBA00004141"/>
    </source>
</evidence>
<comment type="subcellular location">
    <subcellularLocation>
        <location evidence="1">Membrane</location>
        <topology evidence="1">Multi-pass membrane protein</topology>
    </subcellularLocation>
</comment>
<dbReference type="GO" id="GO:0008381">
    <property type="term" value="F:mechanosensitive monoatomic ion channel activity"/>
    <property type="evidence" value="ECO:0007669"/>
    <property type="project" value="InterPro"/>
</dbReference>
<feature type="domain" description="DUF8082" evidence="8">
    <location>
        <begin position="383"/>
        <end position="433"/>
    </location>
</feature>
<dbReference type="SUPFAM" id="SSF50182">
    <property type="entry name" value="Sm-like ribonucleoproteins"/>
    <property type="match status" value="1"/>
</dbReference>
<dbReference type="EMBL" id="BJCF01000055">
    <property type="protein sequence ID" value="GCL43846.1"/>
    <property type="molecule type" value="Genomic_DNA"/>
</dbReference>
<feature type="domain" description="Mechanosensitive ion channel MscS" evidence="7">
    <location>
        <begin position="121"/>
        <end position="185"/>
    </location>
</feature>
<organism evidence="9 10">
    <name type="scientific">Dolichospermum planctonicum</name>
    <dbReference type="NCBI Taxonomy" id="136072"/>
    <lineage>
        <taxon>Bacteria</taxon>
        <taxon>Bacillati</taxon>
        <taxon>Cyanobacteriota</taxon>
        <taxon>Cyanophyceae</taxon>
        <taxon>Nostocales</taxon>
        <taxon>Aphanizomenonaceae</taxon>
        <taxon>Dolichospermum</taxon>
    </lineage>
</organism>
<dbReference type="GO" id="GO:0016020">
    <property type="term" value="C:membrane"/>
    <property type="evidence" value="ECO:0007669"/>
    <property type="project" value="UniProtKB-SubCell"/>
</dbReference>
<dbReference type="Pfam" id="PF26309">
    <property type="entry name" value="DUF8082"/>
    <property type="match status" value="1"/>
</dbReference>
<evidence type="ECO:0000313" key="10">
    <source>
        <dbReference type="Proteomes" id="UP000299367"/>
    </source>
</evidence>
<evidence type="ECO:0000256" key="3">
    <source>
        <dbReference type="ARBA" id="ARBA00022692"/>
    </source>
</evidence>
<dbReference type="InterPro" id="IPR014710">
    <property type="entry name" value="RmlC-like_jellyroll"/>
</dbReference>
<dbReference type="SUPFAM" id="SSF51206">
    <property type="entry name" value="cAMP-binding domain-like"/>
    <property type="match status" value="1"/>
</dbReference>
<keyword evidence="4 6" id="KW-1133">Transmembrane helix</keyword>
<keyword evidence="5 6" id="KW-0472">Membrane</keyword>
<evidence type="ECO:0000256" key="6">
    <source>
        <dbReference type="SAM" id="Phobius"/>
    </source>
</evidence>
<dbReference type="Proteomes" id="UP000299367">
    <property type="component" value="Unassembled WGS sequence"/>
</dbReference>
<dbReference type="PANTHER" id="PTHR30221">
    <property type="entry name" value="SMALL-CONDUCTANCE MECHANOSENSITIVE CHANNEL"/>
    <property type="match status" value="1"/>
</dbReference>